<dbReference type="PROSITE" id="PS50181">
    <property type="entry name" value="FBOX"/>
    <property type="match status" value="1"/>
</dbReference>
<accession>A0A6D2KYA6</accession>
<feature type="compositionally biased region" description="Acidic residues" evidence="1">
    <location>
        <begin position="1"/>
        <end position="11"/>
    </location>
</feature>
<keyword evidence="4" id="KW-1185">Reference proteome</keyword>
<organism evidence="3 4">
    <name type="scientific">Microthlaspi erraticum</name>
    <dbReference type="NCBI Taxonomy" id="1685480"/>
    <lineage>
        <taxon>Eukaryota</taxon>
        <taxon>Viridiplantae</taxon>
        <taxon>Streptophyta</taxon>
        <taxon>Embryophyta</taxon>
        <taxon>Tracheophyta</taxon>
        <taxon>Spermatophyta</taxon>
        <taxon>Magnoliopsida</taxon>
        <taxon>eudicotyledons</taxon>
        <taxon>Gunneridae</taxon>
        <taxon>Pentapetalae</taxon>
        <taxon>rosids</taxon>
        <taxon>malvids</taxon>
        <taxon>Brassicales</taxon>
        <taxon>Brassicaceae</taxon>
        <taxon>Coluteocarpeae</taxon>
        <taxon>Microthlaspi</taxon>
    </lineage>
</organism>
<gene>
    <name evidence="3" type="ORF">MERR_LOCUS49254</name>
</gene>
<dbReference type="SMART" id="SM00256">
    <property type="entry name" value="FBOX"/>
    <property type="match status" value="1"/>
</dbReference>
<dbReference type="Proteomes" id="UP000467841">
    <property type="component" value="Unassembled WGS sequence"/>
</dbReference>
<evidence type="ECO:0000256" key="1">
    <source>
        <dbReference type="SAM" id="MobiDB-lite"/>
    </source>
</evidence>
<dbReference type="Pfam" id="PF24758">
    <property type="entry name" value="LRR_At5g56370"/>
    <property type="match status" value="1"/>
</dbReference>
<feature type="compositionally biased region" description="Basic and acidic residues" evidence="1">
    <location>
        <begin position="12"/>
        <end position="21"/>
    </location>
</feature>
<sequence length="268" mass="30723">MKLFDSMEDGDGEKRARARRLDGDETGEVDRLSNLPDCLLFQVLSNLPTNDVVKSSVLSTRWRYLWKEIHRLDLAYENFAEYNTFLSFVDRFLGFNSESALAKHDSWRNDNVEIPPSVYTCESLVRLELDNVTLADPKLISLPCLKFIELVCVDSANDSAFERLISGCPVLERLVIRRSFCDGVEVLRVRSQSLLSFTHVADSSHDLVEDLVVEIDAPRLEYLRLSDHRIASFVLDNPDSLVEVDIDTVFNLSFERKFDANDLLKRKI</sequence>
<dbReference type="InterPro" id="IPR032675">
    <property type="entry name" value="LRR_dom_sf"/>
</dbReference>
<dbReference type="EMBL" id="CACVBM020001917">
    <property type="protein sequence ID" value="CAA7062018.1"/>
    <property type="molecule type" value="Genomic_DNA"/>
</dbReference>
<dbReference type="InterPro" id="IPR050232">
    <property type="entry name" value="FBL13/AtMIF1-like"/>
</dbReference>
<reference evidence="3" key="1">
    <citation type="submission" date="2020-01" db="EMBL/GenBank/DDBJ databases">
        <authorList>
            <person name="Mishra B."/>
        </authorList>
    </citation>
    <scope>NUCLEOTIDE SEQUENCE [LARGE SCALE GENOMIC DNA]</scope>
</reference>
<dbReference type="PANTHER" id="PTHR31900">
    <property type="entry name" value="F-BOX/RNI SUPERFAMILY PROTEIN-RELATED"/>
    <property type="match status" value="1"/>
</dbReference>
<dbReference type="Gene3D" id="3.80.10.10">
    <property type="entry name" value="Ribonuclease Inhibitor"/>
    <property type="match status" value="1"/>
</dbReference>
<dbReference type="PANTHER" id="PTHR31900:SF33">
    <property type="entry name" value="PROTEIN WITH RNI-LIKE_FBD-LIKE DOMAIN"/>
    <property type="match status" value="1"/>
</dbReference>
<dbReference type="OrthoDB" id="650312at2759"/>
<evidence type="ECO:0000313" key="4">
    <source>
        <dbReference type="Proteomes" id="UP000467841"/>
    </source>
</evidence>
<protein>
    <recommendedName>
        <fullName evidence="2">F-box domain-containing protein</fullName>
    </recommendedName>
</protein>
<name>A0A6D2KYA6_9BRAS</name>
<feature type="domain" description="F-box" evidence="2">
    <location>
        <begin position="29"/>
        <end position="79"/>
    </location>
</feature>
<evidence type="ECO:0000259" key="2">
    <source>
        <dbReference type="PROSITE" id="PS50181"/>
    </source>
</evidence>
<proteinExistence type="predicted"/>
<dbReference type="InterPro" id="IPR036047">
    <property type="entry name" value="F-box-like_dom_sf"/>
</dbReference>
<comment type="caution">
    <text evidence="3">The sequence shown here is derived from an EMBL/GenBank/DDBJ whole genome shotgun (WGS) entry which is preliminary data.</text>
</comment>
<dbReference type="SUPFAM" id="SSF81383">
    <property type="entry name" value="F-box domain"/>
    <property type="match status" value="1"/>
</dbReference>
<evidence type="ECO:0000313" key="3">
    <source>
        <dbReference type="EMBL" id="CAA7062018.1"/>
    </source>
</evidence>
<feature type="region of interest" description="Disordered" evidence="1">
    <location>
        <begin position="1"/>
        <end position="21"/>
    </location>
</feature>
<dbReference type="Pfam" id="PF00646">
    <property type="entry name" value="F-box"/>
    <property type="match status" value="1"/>
</dbReference>
<dbReference type="InterPro" id="IPR001810">
    <property type="entry name" value="F-box_dom"/>
</dbReference>
<dbReference type="AlphaFoldDB" id="A0A6D2KYA6"/>
<dbReference type="InterPro" id="IPR053781">
    <property type="entry name" value="F-box_AtFBL13-like"/>
</dbReference>
<dbReference type="SUPFAM" id="SSF52047">
    <property type="entry name" value="RNI-like"/>
    <property type="match status" value="1"/>
</dbReference>
<dbReference type="InterPro" id="IPR055411">
    <property type="entry name" value="LRR_FXL15/At3g58940/PEG3-like"/>
</dbReference>
<dbReference type="CDD" id="cd22160">
    <property type="entry name" value="F-box_AtFBL13-like"/>
    <property type="match status" value="1"/>
</dbReference>